<dbReference type="EMBL" id="CP021106">
    <property type="protein sequence ID" value="ARO87979.1"/>
    <property type="molecule type" value="Genomic_DNA"/>
</dbReference>
<dbReference type="Proteomes" id="UP000012179">
    <property type="component" value="Chromosome"/>
</dbReference>
<evidence type="ECO:0000259" key="2">
    <source>
        <dbReference type="Pfam" id="PF15639"/>
    </source>
</evidence>
<dbReference type="Pfam" id="PF15639">
    <property type="entry name" value="Tox-MPTase3"/>
    <property type="match status" value="1"/>
</dbReference>
<feature type="region of interest" description="Disordered" evidence="1">
    <location>
        <begin position="126"/>
        <end position="156"/>
    </location>
</feature>
<evidence type="ECO:0000313" key="3">
    <source>
        <dbReference type="EMBL" id="ARO87979.1"/>
    </source>
</evidence>
<accession>A0A1W6SQA4</accession>
<organism evidence="3 4">
    <name type="scientific">Nitrosospira lacus</name>
    <dbReference type="NCBI Taxonomy" id="1288494"/>
    <lineage>
        <taxon>Bacteria</taxon>
        <taxon>Pseudomonadati</taxon>
        <taxon>Pseudomonadota</taxon>
        <taxon>Betaproteobacteria</taxon>
        <taxon>Nitrosomonadales</taxon>
        <taxon>Nitrosomonadaceae</taxon>
        <taxon>Nitrosospira</taxon>
    </lineage>
</organism>
<evidence type="ECO:0000313" key="4">
    <source>
        <dbReference type="Proteomes" id="UP000012179"/>
    </source>
</evidence>
<protein>
    <recommendedName>
        <fullName evidence="2">Tox-MPTase3 domain-containing protein</fullName>
    </recommendedName>
</protein>
<dbReference type="RefSeq" id="WP_040851397.1">
    <property type="nucleotide sequence ID" value="NZ_CP021106.3"/>
</dbReference>
<dbReference type="AlphaFoldDB" id="A0A1W6SQA4"/>
<dbReference type="OrthoDB" id="9767994at2"/>
<feature type="domain" description="Tox-MPTase3" evidence="2">
    <location>
        <begin position="9"/>
        <end position="152"/>
    </location>
</feature>
<proteinExistence type="predicted"/>
<keyword evidence="4" id="KW-1185">Reference proteome</keyword>
<evidence type="ECO:0000256" key="1">
    <source>
        <dbReference type="SAM" id="MobiDB-lite"/>
    </source>
</evidence>
<reference evidence="3 4" key="1">
    <citation type="journal article" date="2015" name="Int. J. Syst. Evol. Microbiol.">
        <title>Nitrosospira lacus sp. nov., a psychrotolerant, ammonia-oxidizing bacterium from sandy lake sediment.</title>
        <authorList>
            <person name="Urakawa H."/>
            <person name="Garcia J.C."/>
            <person name="Nielsen J.L."/>
            <person name="Le V.Q."/>
            <person name="Kozlowski J.A."/>
            <person name="Stein L.Y."/>
            <person name="Lim C.K."/>
            <person name="Pommerening-Roser A."/>
            <person name="Martens-Habbena W."/>
            <person name="Stahl D.A."/>
            <person name="Klotz M.G."/>
        </authorList>
    </citation>
    <scope>NUCLEOTIDE SEQUENCE [LARGE SCALE GENOMIC DNA]</scope>
    <source>
        <strain evidence="3 4">APG3</strain>
    </source>
</reference>
<name>A0A1W6SQA4_9PROT</name>
<gene>
    <name evidence="3" type="ORF">EBAPG3_009480</name>
</gene>
<dbReference type="InterPro" id="IPR028913">
    <property type="entry name" value="Tox-MPTase3_dom"/>
</dbReference>
<sequence>MKMDDATIKQYPKFHYYVRVNMPDVANVKAIISQIRKLSGATSRNTIMNALKWGKNPAIKVVPNLVCAGVKAYGCYSWGSDELQIDEDLVKDFEAGKGIVKNASGKRVYLVGATLLHELTHWADAQDGGVDDPVPGDPTNEEGNAYEKGVYGKILP</sequence>
<dbReference type="KEGG" id="nlc:EBAPG3_009480"/>